<dbReference type="GO" id="GO:0003682">
    <property type="term" value="F:chromatin binding"/>
    <property type="evidence" value="ECO:0007669"/>
    <property type="project" value="TreeGrafter"/>
</dbReference>
<keyword evidence="1" id="KW-0131">Cell cycle</keyword>
<dbReference type="GO" id="GO:0061775">
    <property type="term" value="F:cohesin loader activity"/>
    <property type="evidence" value="ECO:0007669"/>
    <property type="project" value="InterPro"/>
</dbReference>
<feature type="compositionally biased region" description="Acidic residues" evidence="2">
    <location>
        <begin position="676"/>
        <end position="686"/>
    </location>
</feature>
<dbReference type="GO" id="GO:0140588">
    <property type="term" value="P:chromatin looping"/>
    <property type="evidence" value="ECO:0007669"/>
    <property type="project" value="InterPro"/>
</dbReference>
<evidence type="ECO:0000256" key="1">
    <source>
        <dbReference type="RuleBase" id="RU364107"/>
    </source>
</evidence>
<protein>
    <recommendedName>
        <fullName evidence="1">Sister chromatid cohesion protein</fullName>
    </recommendedName>
</protein>
<keyword evidence="1" id="KW-0539">Nucleus</keyword>
<dbReference type="GO" id="GO:0090694">
    <property type="term" value="C:Scc2-Scc4 cohesin loading complex"/>
    <property type="evidence" value="ECO:0007669"/>
    <property type="project" value="TreeGrafter"/>
</dbReference>
<dbReference type="PANTHER" id="PTHR21704">
    <property type="entry name" value="NIPPED-B-LIKE PROTEIN DELANGIN SCC2-RELATED"/>
    <property type="match status" value="1"/>
</dbReference>
<evidence type="ECO:0000259" key="3">
    <source>
        <dbReference type="Pfam" id="PF12830"/>
    </source>
</evidence>
<dbReference type="SUPFAM" id="SSF48371">
    <property type="entry name" value="ARM repeat"/>
    <property type="match status" value="1"/>
</dbReference>
<dbReference type="EMBL" id="GGEC01047730">
    <property type="protein sequence ID" value="MBX28214.1"/>
    <property type="molecule type" value="Transcribed_RNA"/>
</dbReference>
<keyword evidence="1" id="KW-0677">Repeat</keyword>
<name>A0A2P2MDF7_RHIMU</name>
<accession>A0A2P2MDF7</accession>
<organism evidence="4">
    <name type="scientific">Rhizophora mucronata</name>
    <name type="common">Asiatic mangrove</name>
    <dbReference type="NCBI Taxonomy" id="61149"/>
    <lineage>
        <taxon>Eukaryota</taxon>
        <taxon>Viridiplantae</taxon>
        <taxon>Streptophyta</taxon>
        <taxon>Embryophyta</taxon>
        <taxon>Tracheophyta</taxon>
        <taxon>Spermatophyta</taxon>
        <taxon>Magnoliopsida</taxon>
        <taxon>eudicotyledons</taxon>
        <taxon>Gunneridae</taxon>
        <taxon>Pentapetalae</taxon>
        <taxon>rosids</taxon>
        <taxon>fabids</taxon>
        <taxon>Malpighiales</taxon>
        <taxon>Rhizophoraceae</taxon>
        <taxon>Rhizophora</taxon>
    </lineage>
</organism>
<evidence type="ECO:0000256" key="2">
    <source>
        <dbReference type="SAM" id="MobiDB-lite"/>
    </source>
</evidence>
<dbReference type="GO" id="GO:1990414">
    <property type="term" value="P:replication-born double-strand break repair via sister chromatid exchange"/>
    <property type="evidence" value="ECO:0007669"/>
    <property type="project" value="TreeGrafter"/>
</dbReference>
<dbReference type="InterPro" id="IPR016024">
    <property type="entry name" value="ARM-type_fold"/>
</dbReference>
<proteinExistence type="inferred from homology"/>
<comment type="subcellular location">
    <subcellularLocation>
        <location evidence="1">Nucleus</location>
    </subcellularLocation>
</comment>
<dbReference type="GO" id="GO:0071169">
    <property type="term" value="P:establishment of protein localization to chromatin"/>
    <property type="evidence" value="ECO:0007669"/>
    <property type="project" value="TreeGrafter"/>
</dbReference>
<dbReference type="GO" id="GO:0010468">
    <property type="term" value="P:regulation of gene expression"/>
    <property type="evidence" value="ECO:0007669"/>
    <property type="project" value="InterPro"/>
</dbReference>
<feature type="compositionally biased region" description="Basic residues" evidence="2">
    <location>
        <begin position="661"/>
        <end position="670"/>
    </location>
</feature>
<dbReference type="InterPro" id="IPR024986">
    <property type="entry name" value="Nipped-B_C"/>
</dbReference>
<evidence type="ECO:0000313" key="4">
    <source>
        <dbReference type="EMBL" id="MBX28214.1"/>
    </source>
</evidence>
<dbReference type="InterPro" id="IPR033031">
    <property type="entry name" value="Scc2/Nipped-B"/>
</dbReference>
<feature type="domain" description="Sister chromatid cohesion C-terminal" evidence="3">
    <location>
        <begin position="251"/>
        <end position="449"/>
    </location>
</feature>
<sequence>MYVYKLSQCMCLTAISSIQVDNRAVAQLLESIIFIIDSVLPLIRKLPKAVIEELEQDLRQMIVRHSFLTVVHACIKCICSLSRVAGKGTSVVEYLIQMFFKRLDAQGTDNKQLVGRSLFCLGLLIRYGNPLLTTSSNKSMDVGSSLNLFKKYLQMEDFGIKVRSLQALGFFLIARPEYMLEKDIGKIIEATLSSGSDVRLKVQALQNMHDYLLDAESQMETDKASNEVVQDSVEDGLCVPVAAGAGDTNICGGIVQLYWDNLLGRCLDLNEHVRQTALKIVEIVLRQGLVHPITCVPYLIALETDPQEMNSKLAHLLLMNMNEKYPAFFESRLGDGLQLSFLFMQSISNVSTGNLYQKVQSKAAGNLKGKPEGVSLTQARLGVSRIYKLIRGNRVARNKFMSSIVRKFDNPTGTNSVVPFLMYCTEILALLPFTSPDEPLYLVYAINRVIQVRAGALEANMKGLILHLSQRNSRKMHIENGIVQQELTQPFLYHMNPMDLNGTFQQEPASQPHFNPLTAFDLNGIVQQQPKDLPMLNSTSLGYAKMDEMSSESSSISKDDVEKIQVDCLAATALQLLLKLKRHLKIVYSLNDARCQAFSPNEPPKTGEALSRQNIPFDISETCTSVPSTYQDLVQRYQEFKNALKDDAVDYGTYTASIKRKRPTPRKMKSGRMIGDDDDDDYDDTDWTGGPRRLSNSGRKTNRGRPRT</sequence>
<reference evidence="4" key="1">
    <citation type="submission" date="2018-02" db="EMBL/GenBank/DDBJ databases">
        <title>Rhizophora mucronata_Transcriptome.</title>
        <authorList>
            <person name="Meera S.P."/>
            <person name="Sreeshan A."/>
            <person name="Augustine A."/>
        </authorList>
    </citation>
    <scope>NUCLEOTIDE SEQUENCE</scope>
    <source>
        <tissue evidence="4">Leaf</tissue>
    </source>
</reference>
<feature type="region of interest" description="Disordered" evidence="2">
    <location>
        <begin position="661"/>
        <end position="708"/>
    </location>
</feature>
<dbReference type="PANTHER" id="PTHR21704:SF18">
    <property type="entry name" value="NIPPED-B-LIKE PROTEIN"/>
    <property type="match status" value="1"/>
</dbReference>
<dbReference type="AlphaFoldDB" id="A0A2P2MDF7"/>
<dbReference type="GO" id="GO:0034087">
    <property type="term" value="P:establishment of mitotic sister chromatid cohesion"/>
    <property type="evidence" value="ECO:0007669"/>
    <property type="project" value="TreeGrafter"/>
</dbReference>
<comment type="similarity">
    <text evidence="1">Belongs to the SCC2/Nipped-B family.</text>
</comment>
<dbReference type="Pfam" id="PF12830">
    <property type="entry name" value="Nipped-B_C"/>
    <property type="match status" value="1"/>
</dbReference>